<keyword evidence="3" id="KW-1185">Reference proteome</keyword>
<evidence type="ECO:0000256" key="1">
    <source>
        <dbReference type="SAM" id="Phobius"/>
    </source>
</evidence>
<evidence type="ECO:0000313" key="3">
    <source>
        <dbReference type="Proteomes" id="UP000241167"/>
    </source>
</evidence>
<sequence length="199" mass="22424">MANPWRNRLFALTIIVPASFLFERQVSSMRYQGIVSAAWIVAVVASSIIYRRMVKKPIIPKMPADPIYGEGRASGGMASRCLIVAVTDDALLVGPRFPFNLMFLPEVWGMEYNIPVSDVAEVRTKRSVFGANVRVFHGESRHAFGLRVLDPEAKRSLMIPWSAFAVTALRRGPTSCQSARSTEQMREIWFQVSLHRDPR</sequence>
<dbReference type="EMBL" id="PXYI01000013">
    <property type="protein sequence ID" value="PSJ36509.1"/>
    <property type="molecule type" value="Genomic_DNA"/>
</dbReference>
<dbReference type="RefSeq" id="WP_106515956.1">
    <property type="nucleotide sequence ID" value="NZ_PXYI01000013.1"/>
</dbReference>
<dbReference type="AlphaFoldDB" id="A0A2P7QEV8"/>
<accession>A0A2P7QEV8</accession>
<name>A0A2P7QEV8_9SPHN</name>
<keyword evidence="1" id="KW-1133">Transmembrane helix</keyword>
<gene>
    <name evidence="2" type="ORF">C7I55_25905</name>
</gene>
<reference evidence="2 3" key="1">
    <citation type="submission" date="2018-03" db="EMBL/GenBank/DDBJ databases">
        <title>The draft genome of Sphingosinicella sp. GL-C-18.</title>
        <authorList>
            <person name="Liu L."/>
            <person name="Li L."/>
            <person name="Liang L."/>
            <person name="Zhang X."/>
            <person name="Wang T."/>
        </authorList>
    </citation>
    <scope>NUCLEOTIDE SEQUENCE [LARGE SCALE GENOMIC DNA]</scope>
    <source>
        <strain evidence="2 3">GL-C-18</strain>
    </source>
</reference>
<comment type="caution">
    <text evidence="2">The sequence shown here is derived from an EMBL/GenBank/DDBJ whole genome shotgun (WGS) entry which is preliminary data.</text>
</comment>
<keyword evidence="1" id="KW-0472">Membrane</keyword>
<dbReference type="Proteomes" id="UP000241167">
    <property type="component" value="Unassembled WGS sequence"/>
</dbReference>
<evidence type="ECO:0000313" key="2">
    <source>
        <dbReference type="EMBL" id="PSJ36509.1"/>
    </source>
</evidence>
<dbReference type="OrthoDB" id="7210961at2"/>
<keyword evidence="1" id="KW-0812">Transmembrane</keyword>
<feature type="transmembrane region" description="Helical" evidence="1">
    <location>
        <begin position="31"/>
        <end position="50"/>
    </location>
</feature>
<organism evidence="2 3">
    <name type="scientific">Allosphingosinicella deserti</name>
    <dbReference type="NCBI Taxonomy" id="2116704"/>
    <lineage>
        <taxon>Bacteria</taxon>
        <taxon>Pseudomonadati</taxon>
        <taxon>Pseudomonadota</taxon>
        <taxon>Alphaproteobacteria</taxon>
        <taxon>Sphingomonadales</taxon>
        <taxon>Sphingomonadaceae</taxon>
        <taxon>Allosphingosinicella</taxon>
    </lineage>
</organism>
<proteinExistence type="predicted"/>
<protein>
    <submittedName>
        <fullName evidence="2">Uncharacterized protein</fullName>
    </submittedName>
</protein>